<organism evidence="2 3">
    <name type="scientific">Rotaria sordida</name>
    <dbReference type="NCBI Taxonomy" id="392033"/>
    <lineage>
        <taxon>Eukaryota</taxon>
        <taxon>Metazoa</taxon>
        <taxon>Spiralia</taxon>
        <taxon>Gnathifera</taxon>
        <taxon>Rotifera</taxon>
        <taxon>Eurotatoria</taxon>
        <taxon>Bdelloidea</taxon>
        <taxon>Philodinida</taxon>
        <taxon>Philodinidae</taxon>
        <taxon>Rotaria</taxon>
    </lineage>
</organism>
<feature type="compositionally biased region" description="Low complexity" evidence="1">
    <location>
        <begin position="23"/>
        <end position="63"/>
    </location>
</feature>
<feature type="non-terminal residue" evidence="2">
    <location>
        <position position="1"/>
    </location>
</feature>
<comment type="caution">
    <text evidence="2">The sequence shown here is derived from an EMBL/GenBank/DDBJ whole genome shotgun (WGS) entry which is preliminary data.</text>
</comment>
<protein>
    <submittedName>
        <fullName evidence="2">Uncharacterized protein</fullName>
    </submittedName>
</protein>
<dbReference type="AlphaFoldDB" id="A0A815ZUQ2"/>
<proteinExistence type="predicted"/>
<evidence type="ECO:0000313" key="3">
    <source>
        <dbReference type="Proteomes" id="UP000663889"/>
    </source>
</evidence>
<name>A0A815ZUQ2_9BILA</name>
<accession>A0A815ZUQ2</accession>
<dbReference type="Proteomes" id="UP000663889">
    <property type="component" value="Unassembled WGS sequence"/>
</dbReference>
<gene>
    <name evidence="2" type="ORF">SEV965_LOCUS40058</name>
</gene>
<feature type="compositionally biased region" description="Polar residues" evidence="1">
    <location>
        <begin position="1"/>
        <end position="14"/>
    </location>
</feature>
<reference evidence="2" key="1">
    <citation type="submission" date="2021-02" db="EMBL/GenBank/DDBJ databases">
        <authorList>
            <person name="Nowell W R."/>
        </authorList>
    </citation>
    <scope>NUCLEOTIDE SEQUENCE</scope>
</reference>
<dbReference type="EMBL" id="CAJNOU010021523">
    <property type="protein sequence ID" value="CAF1587945.1"/>
    <property type="molecule type" value="Genomic_DNA"/>
</dbReference>
<feature type="region of interest" description="Disordered" evidence="1">
    <location>
        <begin position="1"/>
        <end position="63"/>
    </location>
</feature>
<sequence length="92" mass="10532">CLACPSKNTGTSFNAWPPPRPTQYQRSSYPSNYQQSSYPSNYQQSSYPSNYHRSSYPSNYQQSSPHKLQSCVIYDPSRCSSSWSSQHHVINT</sequence>
<evidence type="ECO:0000256" key="1">
    <source>
        <dbReference type="SAM" id="MobiDB-lite"/>
    </source>
</evidence>
<evidence type="ECO:0000313" key="2">
    <source>
        <dbReference type="EMBL" id="CAF1587945.1"/>
    </source>
</evidence>
<feature type="non-terminal residue" evidence="2">
    <location>
        <position position="92"/>
    </location>
</feature>